<dbReference type="InterPro" id="IPR006671">
    <property type="entry name" value="Cyclin_N"/>
</dbReference>
<dbReference type="OrthoDB" id="5590282at2759"/>
<dbReference type="InterPro" id="IPR036915">
    <property type="entry name" value="Cyclin-like_sf"/>
</dbReference>
<evidence type="ECO:0000313" key="6">
    <source>
        <dbReference type="EMBL" id="MQM17589.1"/>
    </source>
</evidence>
<evidence type="ECO:0000256" key="4">
    <source>
        <dbReference type="SAM" id="MobiDB-lite"/>
    </source>
</evidence>
<feature type="domain" description="Cyclin C-terminal" evidence="5">
    <location>
        <begin position="257"/>
        <end position="389"/>
    </location>
</feature>
<dbReference type="InterPro" id="IPR048258">
    <property type="entry name" value="Cyclins_cyclin-box"/>
</dbReference>
<feature type="compositionally biased region" description="Low complexity" evidence="4">
    <location>
        <begin position="376"/>
        <end position="389"/>
    </location>
</feature>
<dbReference type="Pfam" id="PF02984">
    <property type="entry name" value="Cyclin_C"/>
    <property type="match status" value="1"/>
</dbReference>
<keyword evidence="2" id="KW-0195">Cyclin</keyword>
<evidence type="ECO:0000256" key="2">
    <source>
        <dbReference type="ARBA" id="ARBA00023127"/>
    </source>
</evidence>
<dbReference type="Proteomes" id="UP000652761">
    <property type="component" value="Unassembled WGS sequence"/>
</dbReference>
<evidence type="ECO:0000259" key="5">
    <source>
        <dbReference type="SMART" id="SM01332"/>
    </source>
</evidence>
<dbReference type="SMART" id="SM01332">
    <property type="entry name" value="Cyclin_C"/>
    <property type="match status" value="1"/>
</dbReference>
<keyword evidence="7" id="KW-1185">Reference proteome</keyword>
<name>A0A843XDT1_COLES</name>
<organism evidence="6 7">
    <name type="scientific">Colocasia esculenta</name>
    <name type="common">Wild taro</name>
    <name type="synonym">Arum esculentum</name>
    <dbReference type="NCBI Taxonomy" id="4460"/>
    <lineage>
        <taxon>Eukaryota</taxon>
        <taxon>Viridiplantae</taxon>
        <taxon>Streptophyta</taxon>
        <taxon>Embryophyta</taxon>
        <taxon>Tracheophyta</taxon>
        <taxon>Spermatophyta</taxon>
        <taxon>Magnoliopsida</taxon>
        <taxon>Liliopsida</taxon>
        <taxon>Araceae</taxon>
        <taxon>Aroideae</taxon>
        <taxon>Colocasieae</taxon>
        <taxon>Colocasia</taxon>
    </lineage>
</organism>
<evidence type="ECO:0000256" key="1">
    <source>
        <dbReference type="ARBA" id="ARBA00022618"/>
    </source>
</evidence>
<reference evidence="6" key="1">
    <citation type="submission" date="2017-07" db="EMBL/GenBank/DDBJ databases">
        <title>Taro Niue Genome Assembly and Annotation.</title>
        <authorList>
            <person name="Atibalentja N."/>
            <person name="Keating K."/>
            <person name="Fields C.J."/>
        </authorList>
    </citation>
    <scope>NUCLEOTIDE SEQUENCE</scope>
    <source>
        <strain evidence="6">Niue_2</strain>
        <tissue evidence="6">Leaf</tissue>
    </source>
</reference>
<keyword evidence="1" id="KW-0132">Cell division</keyword>
<gene>
    <name evidence="6" type="ORF">Taro_050561</name>
</gene>
<evidence type="ECO:0000313" key="7">
    <source>
        <dbReference type="Proteomes" id="UP000652761"/>
    </source>
</evidence>
<dbReference type="GO" id="GO:0051301">
    <property type="term" value="P:cell division"/>
    <property type="evidence" value="ECO:0007669"/>
    <property type="project" value="UniProtKB-KW"/>
</dbReference>
<sequence length="416" mass="45649">MSFSFSSSFVSSSPGHRARGCFTAASADSDDLLLLCGEDAGSFYDEEDGEDSRQLRRGLLLPPRRQYADVDDKEEEEEEVVATWVGVEGDYSPAMGYRARFLALPGSLDPDARRLAAAWILKVRKVYSFQPTTAYLAVNYMDRFLSRHSLPVRICSPLPQTAYIGQIPTRAITAAATGTGTGTGLFHHFCLPLQPRGWPMQLLCVTCLSLAVKMEETLVPSLLDLQVEDARFVFEPRTIQRMELLVLDALDWRLRSITPFTFLGFFACRADPSKAYTRCMVSRATHIILDTVEEVEFLDLCPSAMAAAAIICAASDVSSLPFLSPDSAASWCDGLTTDGIVNCQQLMKELVVGRGWKQQRRPGVLPQLRITSSVSMGSGVLSSSSSSSSNKRRKLSSCRWVGDRQGRPMGEGGGIN</sequence>
<dbReference type="InterPro" id="IPR004367">
    <property type="entry name" value="Cyclin_C-dom"/>
</dbReference>
<dbReference type="Gene3D" id="1.10.472.10">
    <property type="entry name" value="Cyclin-like"/>
    <property type="match status" value="2"/>
</dbReference>
<proteinExistence type="predicted"/>
<comment type="caution">
    <text evidence="6">The sequence shown here is derived from an EMBL/GenBank/DDBJ whole genome shotgun (WGS) entry which is preliminary data.</text>
</comment>
<feature type="region of interest" description="Disordered" evidence="4">
    <location>
        <begin position="376"/>
        <end position="416"/>
    </location>
</feature>
<dbReference type="InterPro" id="IPR039361">
    <property type="entry name" value="Cyclin"/>
</dbReference>
<evidence type="ECO:0000256" key="3">
    <source>
        <dbReference type="ARBA" id="ARBA00023306"/>
    </source>
</evidence>
<dbReference type="PROSITE" id="PS00292">
    <property type="entry name" value="CYCLINS"/>
    <property type="match status" value="1"/>
</dbReference>
<accession>A0A843XDT1</accession>
<dbReference type="EMBL" id="NMUH01007633">
    <property type="protein sequence ID" value="MQM17589.1"/>
    <property type="molecule type" value="Genomic_DNA"/>
</dbReference>
<dbReference type="SUPFAM" id="SSF47954">
    <property type="entry name" value="Cyclin-like"/>
    <property type="match status" value="3"/>
</dbReference>
<dbReference type="CDD" id="cd20543">
    <property type="entry name" value="CYCLIN_AtCycD-like_rpt1"/>
    <property type="match status" value="1"/>
</dbReference>
<protein>
    <recommendedName>
        <fullName evidence="5">Cyclin C-terminal domain-containing protein</fullName>
    </recommendedName>
</protein>
<dbReference type="PANTHER" id="PTHR10177">
    <property type="entry name" value="CYCLINS"/>
    <property type="match status" value="1"/>
</dbReference>
<keyword evidence="3" id="KW-0131">Cell cycle</keyword>
<dbReference type="Pfam" id="PF00134">
    <property type="entry name" value="Cyclin_N"/>
    <property type="match status" value="2"/>
</dbReference>
<dbReference type="AlphaFoldDB" id="A0A843XDT1"/>